<keyword evidence="2" id="KW-1185">Reference proteome</keyword>
<dbReference type="AlphaFoldDB" id="A0A0E9ND55"/>
<reference evidence="1 2" key="1">
    <citation type="journal article" date="2011" name="J. Gen. Appl. Microbiol.">
        <title>Draft genome sequencing of the enigmatic yeast Saitoella complicata.</title>
        <authorList>
            <person name="Nishida H."/>
            <person name="Hamamoto M."/>
            <person name="Sugiyama J."/>
        </authorList>
    </citation>
    <scope>NUCLEOTIDE SEQUENCE [LARGE SCALE GENOMIC DNA]</scope>
    <source>
        <strain evidence="1 2">NRRL Y-17804</strain>
    </source>
</reference>
<proteinExistence type="predicted"/>
<dbReference type="Proteomes" id="UP000033140">
    <property type="component" value="Unassembled WGS sequence"/>
</dbReference>
<reference evidence="1 2" key="3">
    <citation type="journal article" date="2015" name="Genome Announc.">
        <title>Draft Genome Sequence of the Archiascomycetous Yeast Saitoella complicata.</title>
        <authorList>
            <person name="Yamauchi K."/>
            <person name="Kondo S."/>
            <person name="Hamamoto M."/>
            <person name="Takahashi Y."/>
            <person name="Ogura Y."/>
            <person name="Hayashi T."/>
            <person name="Nishida H."/>
        </authorList>
    </citation>
    <scope>NUCLEOTIDE SEQUENCE [LARGE SCALE GENOMIC DNA]</scope>
    <source>
        <strain evidence="1 2">NRRL Y-17804</strain>
    </source>
</reference>
<reference evidence="1 2" key="2">
    <citation type="journal article" date="2014" name="J. Gen. Appl. Microbiol.">
        <title>The early diverging ascomycetous budding yeast Saitoella complicata has three histone deacetylases belonging to the Clr6, Hos2, and Rpd3 lineages.</title>
        <authorList>
            <person name="Nishida H."/>
            <person name="Matsumoto T."/>
            <person name="Kondo S."/>
            <person name="Hamamoto M."/>
            <person name="Yoshikawa H."/>
        </authorList>
    </citation>
    <scope>NUCLEOTIDE SEQUENCE [LARGE SCALE GENOMIC DNA]</scope>
    <source>
        <strain evidence="1 2">NRRL Y-17804</strain>
    </source>
</reference>
<sequence length="102" mass="11731">MPSRCIEDHRPMIPASPRLRYPHLDTSLFRNRTANRRHQTTFPQMDPGCSSRAYNAILALSCFWLLSMTLSPNSPLGISRRRLKGRMLASLQLDSDDTIVFR</sequence>
<accession>A0A0E9ND55</accession>
<evidence type="ECO:0000313" key="1">
    <source>
        <dbReference type="EMBL" id="GAO47787.1"/>
    </source>
</evidence>
<dbReference type="EMBL" id="BACD03000011">
    <property type="protein sequence ID" value="GAO47787.1"/>
    <property type="molecule type" value="Genomic_DNA"/>
</dbReference>
<gene>
    <name evidence="1" type="ORF">G7K_1985-t1</name>
</gene>
<protein>
    <submittedName>
        <fullName evidence="1">Uncharacterized protein</fullName>
    </submittedName>
</protein>
<evidence type="ECO:0000313" key="2">
    <source>
        <dbReference type="Proteomes" id="UP000033140"/>
    </source>
</evidence>
<name>A0A0E9ND55_SAICN</name>
<comment type="caution">
    <text evidence="1">The sequence shown here is derived from an EMBL/GenBank/DDBJ whole genome shotgun (WGS) entry which is preliminary data.</text>
</comment>
<organism evidence="1 2">
    <name type="scientific">Saitoella complicata (strain BCRC 22490 / CBS 7301 / JCM 7358 / NBRC 10748 / NRRL Y-17804)</name>
    <dbReference type="NCBI Taxonomy" id="698492"/>
    <lineage>
        <taxon>Eukaryota</taxon>
        <taxon>Fungi</taxon>
        <taxon>Dikarya</taxon>
        <taxon>Ascomycota</taxon>
        <taxon>Taphrinomycotina</taxon>
        <taxon>Taphrinomycotina incertae sedis</taxon>
        <taxon>Saitoella</taxon>
    </lineage>
</organism>